<evidence type="ECO:0000256" key="1">
    <source>
        <dbReference type="SAM" id="Phobius"/>
    </source>
</evidence>
<keyword evidence="3" id="KW-1185">Reference proteome</keyword>
<sequence length="859" mass="97134">MKFATVSRAVYLLETEFRAALRTVAKLQPLIAGQKSIRRRKLKIKLSVLFAFMLSVFFLSENVLAKDVTNGDELADALAKKEASITVKSKKITIPSQTDILADVTIDFNGARVFFEKDDLPAMIGKNNAEVTLKNFNVTGEKNGVYKFAPTTDGKSRMDAYFVNRYGLVSGKVSHGADMRNLIFQDVTWIAPIIQDNNRFLVQETGSATFRGKNFFQYAGSKNLPSLEAAELLVMNGMTLLDDKSSTGALWYSSNQSKLDRMRVYVENRSELFWTAENNQYGWVETNSNSKNRRFILNNKGTLEFKFGKSATFQNSRSKFWQVRYLLERNAKTFINTRGKIFDFDMFESSQNGNLANAQEASNVNNSSYYFRAESGSVSFFDADGKIVSRKNNQQTNYAKQNRIVLNANGANTFIMASNEQDFFDRNENFNLTFNNRDMYALADRDIDMVISNEHLPNLRGDFANVSSSIRFLWVRAKAIGIFPTTSPDKPQFPRQPVIPVLTRYEWFLPEDETFRHSYSLEELDVFGETKQMNRTSARKQTFDLSLDQPRQFKLTVKLKTDKTNFPHELIYKTSQGEKVLTPNKEEEIFTDRTMSTQDKENFSHEFDVDEGFFVKTGRKIAKEKDYPYELEWKLSIVGENPNVVTTKGNVLIKKSGTLVMPLQPHLSGNTLKNPNTEKEADPFGLSFTKVPRIFNFGSVGLDYMKVKNGITSKATIKANDDVTNQEGKQVLQIFDGRMFDKGISWSVSASATTFTNSTKAEELKGVKIILHNVQGSSADKTSNSGFSYKQTQNTMEIIADNKASSTELFGVVNGKQAKGWNEISWQPEDVTLDIPAGEAKLGSFSSIVTWNLEDKPLS</sequence>
<organism evidence="2 3">
    <name type="scientific">Pilibacter termitis</name>
    <dbReference type="NCBI Taxonomy" id="263852"/>
    <lineage>
        <taxon>Bacteria</taxon>
        <taxon>Bacillati</taxon>
        <taxon>Bacillota</taxon>
        <taxon>Bacilli</taxon>
        <taxon>Lactobacillales</taxon>
        <taxon>Enterococcaceae</taxon>
        <taxon>Pilibacter</taxon>
    </lineage>
</organism>
<protein>
    <submittedName>
        <fullName evidence="2">Uncharacterized protein</fullName>
    </submittedName>
</protein>
<dbReference type="AlphaFoldDB" id="A0A1T4LFD2"/>
<dbReference type="EMBL" id="FUXI01000005">
    <property type="protein sequence ID" value="SJZ53331.1"/>
    <property type="molecule type" value="Genomic_DNA"/>
</dbReference>
<dbReference type="OrthoDB" id="2339314at2"/>
<keyword evidence="1" id="KW-0472">Membrane</keyword>
<proteinExistence type="predicted"/>
<evidence type="ECO:0000313" key="3">
    <source>
        <dbReference type="Proteomes" id="UP000190328"/>
    </source>
</evidence>
<gene>
    <name evidence="2" type="ORF">SAMN02745116_00658</name>
</gene>
<dbReference type="STRING" id="263852.SAMN02745116_00658"/>
<evidence type="ECO:0000313" key="2">
    <source>
        <dbReference type="EMBL" id="SJZ53331.1"/>
    </source>
</evidence>
<keyword evidence="1" id="KW-1133">Transmembrane helix</keyword>
<reference evidence="3" key="1">
    <citation type="submission" date="2017-02" db="EMBL/GenBank/DDBJ databases">
        <authorList>
            <person name="Varghese N."/>
            <person name="Submissions S."/>
        </authorList>
    </citation>
    <scope>NUCLEOTIDE SEQUENCE [LARGE SCALE GENOMIC DNA]</scope>
    <source>
        <strain evidence="3">ATCC BAA-1030</strain>
    </source>
</reference>
<dbReference type="Proteomes" id="UP000190328">
    <property type="component" value="Unassembled WGS sequence"/>
</dbReference>
<feature type="transmembrane region" description="Helical" evidence="1">
    <location>
        <begin position="42"/>
        <end position="60"/>
    </location>
</feature>
<dbReference type="RefSeq" id="WP_078806616.1">
    <property type="nucleotide sequence ID" value="NZ_FUXI01000005.1"/>
</dbReference>
<keyword evidence="1" id="KW-0812">Transmembrane</keyword>
<name>A0A1T4LFD2_9ENTE</name>
<accession>A0A1T4LFD2</accession>